<reference evidence="2" key="1">
    <citation type="journal article" date="2020" name="bioRxiv">
        <title>A rank-normalized archaeal taxonomy based on genome phylogeny resolves widespread incomplete and uneven classifications.</title>
        <authorList>
            <person name="Rinke C."/>
            <person name="Chuvochina M."/>
            <person name="Mussig A.J."/>
            <person name="Chaumeil P.-A."/>
            <person name="Waite D.W."/>
            <person name="Whitman W.B."/>
            <person name="Parks D.H."/>
            <person name="Hugenholtz P."/>
        </authorList>
    </citation>
    <scope>NUCLEOTIDE SEQUENCE [LARGE SCALE GENOMIC DNA]</scope>
</reference>
<dbReference type="AlphaFoldDB" id="A0A7J4JWC0"/>
<sequence>MMEKEKLIVALLAIAFIGAVVLAIFSLSGFFTPKLENNAANFQQFASQANPEDVCAVPAGTDPAQWREHLSHHPDLYSQCLK</sequence>
<accession>A0A7J4JWC0</accession>
<dbReference type="Proteomes" id="UP000590964">
    <property type="component" value="Unassembled WGS sequence"/>
</dbReference>
<proteinExistence type="predicted"/>
<protein>
    <submittedName>
        <fullName evidence="1">Uncharacterized protein</fullName>
    </submittedName>
</protein>
<organism evidence="1 2">
    <name type="scientific">Candidatus Iainarchaeum sp</name>
    <dbReference type="NCBI Taxonomy" id="3101447"/>
    <lineage>
        <taxon>Archaea</taxon>
        <taxon>Candidatus Iainarchaeota</taxon>
        <taxon>Candidatus Iainarchaeia</taxon>
        <taxon>Candidatus Iainarchaeales</taxon>
        <taxon>Candidatus Iainarchaeaceae</taxon>
        <taxon>Candidatus Iainarchaeum</taxon>
    </lineage>
</organism>
<gene>
    <name evidence="1" type="ORF">HA222_05225</name>
</gene>
<name>A0A7J4JWC0_9ARCH</name>
<dbReference type="EMBL" id="DUFW01000092">
    <property type="protein sequence ID" value="HIH22028.1"/>
    <property type="molecule type" value="Genomic_DNA"/>
</dbReference>
<comment type="caution">
    <text evidence="1">The sequence shown here is derived from an EMBL/GenBank/DDBJ whole genome shotgun (WGS) entry which is preliminary data.</text>
</comment>
<evidence type="ECO:0000313" key="1">
    <source>
        <dbReference type="EMBL" id="HIH22028.1"/>
    </source>
</evidence>
<evidence type="ECO:0000313" key="2">
    <source>
        <dbReference type="Proteomes" id="UP000590964"/>
    </source>
</evidence>